<dbReference type="PANTHER" id="PTHR43731:SF14">
    <property type="entry name" value="PRESENILIN-ASSOCIATED RHOMBOID-LIKE PROTEIN, MITOCHONDRIAL"/>
    <property type="match status" value="1"/>
</dbReference>
<reference evidence="9" key="2">
    <citation type="submission" date="2020-09" db="EMBL/GenBank/DDBJ databases">
        <authorList>
            <person name="Sun Q."/>
            <person name="Ohkuma M."/>
        </authorList>
    </citation>
    <scope>NUCLEOTIDE SEQUENCE</scope>
    <source>
        <strain evidence="9">JCM 3091</strain>
    </source>
</reference>
<evidence type="ECO:0000313" key="10">
    <source>
        <dbReference type="Proteomes" id="UP000662200"/>
    </source>
</evidence>
<feature type="transmembrane region" description="Helical" evidence="7">
    <location>
        <begin position="250"/>
        <end position="269"/>
    </location>
</feature>
<comment type="similarity">
    <text evidence="2">Belongs to the peptidase S54 family.</text>
</comment>
<dbReference type="InterPro" id="IPR050925">
    <property type="entry name" value="Rhomboid_protease_S54"/>
</dbReference>
<proteinExistence type="inferred from homology"/>
<accession>A0A8J3BRB8</accession>
<dbReference type="Proteomes" id="UP000662200">
    <property type="component" value="Unassembled WGS sequence"/>
</dbReference>
<comment type="subcellular location">
    <subcellularLocation>
        <location evidence="1">Membrane</location>
        <topology evidence="1">Multi-pass membrane protein</topology>
    </subcellularLocation>
</comment>
<sequence length="302" mass="31318">MSEAAGAPVCYRHPGRQTWVRCTRCERPICPDCMHAAAVGHQCPECVAQGRRTQRQGRTAFGGGPAGQRGYVTKALLATNILVMLASVLSAGGGGLLGGGFAGLGGDVTPLMAWGGVFGRDDSPESIAAHLAGIYHGEYYRLVAAMFLHFGLLHLGLNMWALWAFGRYLEAALGPIRYLALYLLAGLGGNVAAYLFAPGALTVGASGAVFGLFGALFIVLRRLGNDTSSVLTVLGINLLFTFAIPQISKAGHIGGLVVGALAALALAYAPRRHRTLIQAGACALLFGLLMVAAAIGTLRLSG</sequence>
<evidence type="ECO:0000256" key="4">
    <source>
        <dbReference type="ARBA" id="ARBA00022801"/>
    </source>
</evidence>
<evidence type="ECO:0000256" key="1">
    <source>
        <dbReference type="ARBA" id="ARBA00004141"/>
    </source>
</evidence>
<keyword evidence="6 7" id="KW-0472">Membrane</keyword>
<dbReference type="InterPro" id="IPR022764">
    <property type="entry name" value="Peptidase_S54_rhomboid_dom"/>
</dbReference>
<evidence type="ECO:0000256" key="5">
    <source>
        <dbReference type="ARBA" id="ARBA00022989"/>
    </source>
</evidence>
<evidence type="ECO:0000259" key="8">
    <source>
        <dbReference type="Pfam" id="PF01694"/>
    </source>
</evidence>
<keyword evidence="10" id="KW-1185">Reference proteome</keyword>
<feature type="transmembrane region" description="Helical" evidence="7">
    <location>
        <begin position="178"/>
        <end position="197"/>
    </location>
</feature>
<dbReference type="InterPro" id="IPR035952">
    <property type="entry name" value="Rhomboid-like_sf"/>
</dbReference>
<dbReference type="Pfam" id="PF01694">
    <property type="entry name" value="Rhomboid"/>
    <property type="match status" value="1"/>
</dbReference>
<dbReference type="PANTHER" id="PTHR43731">
    <property type="entry name" value="RHOMBOID PROTEASE"/>
    <property type="match status" value="1"/>
</dbReference>
<evidence type="ECO:0000256" key="3">
    <source>
        <dbReference type="ARBA" id="ARBA00022692"/>
    </source>
</evidence>
<protein>
    <submittedName>
        <fullName evidence="9">Rhomboid family intramembrane serine protease</fullName>
    </submittedName>
</protein>
<dbReference type="EMBL" id="BMQC01000008">
    <property type="protein sequence ID" value="GGK32632.1"/>
    <property type="molecule type" value="Genomic_DNA"/>
</dbReference>
<reference evidence="9" key="1">
    <citation type="journal article" date="2014" name="Int. J. Syst. Evol. Microbiol.">
        <title>Complete genome sequence of Corynebacterium casei LMG S-19264T (=DSM 44701T), isolated from a smear-ripened cheese.</title>
        <authorList>
            <consortium name="US DOE Joint Genome Institute (JGI-PGF)"/>
            <person name="Walter F."/>
            <person name="Albersmeier A."/>
            <person name="Kalinowski J."/>
            <person name="Ruckert C."/>
        </authorList>
    </citation>
    <scope>NUCLEOTIDE SEQUENCE</scope>
    <source>
        <strain evidence="9">JCM 3091</strain>
    </source>
</reference>
<feature type="domain" description="Peptidase S54 rhomboid" evidence="8">
    <location>
        <begin position="137"/>
        <end position="267"/>
    </location>
</feature>
<evidence type="ECO:0000256" key="2">
    <source>
        <dbReference type="ARBA" id="ARBA00009045"/>
    </source>
</evidence>
<feature type="transmembrane region" description="Helical" evidence="7">
    <location>
        <begin position="81"/>
        <end position="104"/>
    </location>
</feature>
<feature type="transmembrane region" description="Helical" evidence="7">
    <location>
        <begin position="276"/>
        <end position="298"/>
    </location>
</feature>
<dbReference type="AlphaFoldDB" id="A0A8J3BRB8"/>
<gene>
    <name evidence="9" type="ORF">GCM10010124_26730</name>
</gene>
<evidence type="ECO:0000256" key="7">
    <source>
        <dbReference type="SAM" id="Phobius"/>
    </source>
</evidence>
<evidence type="ECO:0000256" key="6">
    <source>
        <dbReference type="ARBA" id="ARBA00023136"/>
    </source>
</evidence>
<dbReference type="Gene3D" id="1.20.1540.10">
    <property type="entry name" value="Rhomboid-like"/>
    <property type="match status" value="1"/>
</dbReference>
<comment type="caution">
    <text evidence="9">The sequence shown here is derived from an EMBL/GenBank/DDBJ whole genome shotgun (WGS) entry which is preliminary data.</text>
</comment>
<dbReference type="RefSeq" id="WP_189114619.1">
    <property type="nucleotide sequence ID" value="NZ_BMQC01000008.1"/>
</dbReference>
<feature type="transmembrane region" description="Helical" evidence="7">
    <location>
        <begin position="227"/>
        <end position="244"/>
    </location>
</feature>
<feature type="transmembrane region" description="Helical" evidence="7">
    <location>
        <begin position="203"/>
        <end position="220"/>
    </location>
</feature>
<evidence type="ECO:0000313" key="9">
    <source>
        <dbReference type="EMBL" id="GGK32632.1"/>
    </source>
</evidence>
<keyword evidence="3 7" id="KW-0812">Transmembrane</keyword>
<keyword evidence="9" id="KW-0645">Protease</keyword>
<dbReference type="GO" id="GO:0016020">
    <property type="term" value="C:membrane"/>
    <property type="evidence" value="ECO:0007669"/>
    <property type="project" value="UniProtKB-SubCell"/>
</dbReference>
<organism evidence="9 10">
    <name type="scientific">Pilimelia terevasa</name>
    <dbReference type="NCBI Taxonomy" id="53372"/>
    <lineage>
        <taxon>Bacteria</taxon>
        <taxon>Bacillati</taxon>
        <taxon>Actinomycetota</taxon>
        <taxon>Actinomycetes</taxon>
        <taxon>Micromonosporales</taxon>
        <taxon>Micromonosporaceae</taxon>
        <taxon>Pilimelia</taxon>
    </lineage>
</organism>
<name>A0A8J3BRB8_9ACTN</name>
<feature type="transmembrane region" description="Helical" evidence="7">
    <location>
        <begin position="139"/>
        <end position="166"/>
    </location>
</feature>
<keyword evidence="4" id="KW-0378">Hydrolase</keyword>
<dbReference type="GO" id="GO:0006508">
    <property type="term" value="P:proteolysis"/>
    <property type="evidence" value="ECO:0007669"/>
    <property type="project" value="UniProtKB-KW"/>
</dbReference>
<dbReference type="GO" id="GO:0004252">
    <property type="term" value="F:serine-type endopeptidase activity"/>
    <property type="evidence" value="ECO:0007669"/>
    <property type="project" value="InterPro"/>
</dbReference>
<dbReference type="SUPFAM" id="SSF144091">
    <property type="entry name" value="Rhomboid-like"/>
    <property type="match status" value="1"/>
</dbReference>
<keyword evidence="5 7" id="KW-1133">Transmembrane helix</keyword>